<proteinExistence type="predicted"/>
<reference evidence="1" key="1">
    <citation type="journal article" date="2020" name="Nature">
        <title>Giant virus diversity and host interactions through global metagenomics.</title>
        <authorList>
            <person name="Schulz F."/>
            <person name="Roux S."/>
            <person name="Paez-Espino D."/>
            <person name="Jungbluth S."/>
            <person name="Walsh D.A."/>
            <person name="Denef V.J."/>
            <person name="McMahon K.D."/>
            <person name="Konstantinidis K.T."/>
            <person name="Eloe-Fadrosh E.A."/>
            <person name="Kyrpides N.C."/>
            <person name="Woyke T."/>
        </authorList>
    </citation>
    <scope>NUCLEOTIDE SEQUENCE</scope>
    <source>
        <strain evidence="1">GVMAG-M-3300023184-190</strain>
    </source>
</reference>
<protein>
    <submittedName>
        <fullName evidence="1">Uncharacterized protein</fullName>
    </submittedName>
</protein>
<dbReference type="EMBL" id="MN740085">
    <property type="protein sequence ID" value="QHT87230.1"/>
    <property type="molecule type" value="Genomic_DNA"/>
</dbReference>
<organism evidence="1">
    <name type="scientific">viral metagenome</name>
    <dbReference type="NCBI Taxonomy" id="1070528"/>
    <lineage>
        <taxon>unclassified sequences</taxon>
        <taxon>metagenomes</taxon>
        <taxon>organismal metagenomes</taxon>
    </lineage>
</organism>
<sequence length="426" mass="46775">MPPKRSTKKVTESPNTKFRFYCDEKFYVDQAEDSAAHSVIARVADEDGGFNVWQVDLEASLPIIQACSERLSSYGIKHDADLPLELPPAFKAEIIRSHECPENVIDYLNGAYDDDYRVLVKGERDLGVRVGMGHLVMTDANDEITGYVGLMFREQMQAEGVIEVLPPCVGFDGSSAASKKKLTDKLKVLVKNGLLWKGRKFSKVTNIKAVAACREDQVRNPKTRKCVKKCKEGQVRNKDTFKCETIKVAKAPKVPKGTGAPKGKVGASQGFTYTYYYSENRLYNEDASEAPPAEDIVRIMTGNGAAKSIDVKSMASSDFARDVDQVQNSDLSSSVKGRIDNRGGAGGQDVEHFFIKKDGVVVGVQCIWWVDKQEDEDLGVDIAKPAMTSTAPSNAAGELVAKMKHLIGSVVLCNGRPLKKSNITYM</sequence>
<evidence type="ECO:0000313" key="1">
    <source>
        <dbReference type="EMBL" id="QHT87230.1"/>
    </source>
</evidence>
<dbReference type="AlphaFoldDB" id="A0A6C0I3R5"/>
<accession>A0A6C0I3R5</accession>
<name>A0A6C0I3R5_9ZZZZ</name>